<dbReference type="EMBL" id="CAKOGL010000004">
    <property type="protein sequence ID" value="CAH2085660.1"/>
    <property type="molecule type" value="Genomic_DNA"/>
</dbReference>
<feature type="compositionally biased region" description="Low complexity" evidence="1">
    <location>
        <begin position="506"/>
        <end position="517"/>
    </location>
</feature>
<feature type="compositionally biased region" description="Low complexity" evidence="1">
    <location>
        <begin position="286"/>
        <end position="302"/>
    </location>
</feature>
<organism evidence="2 3">
    <name type="scientific">Euphydryas editha</name>
    <name type="common">Edith's checkerspot</name>
    <dbReference type="NCBI Taxonomy" id="104508"/>
    <lineage>
        <taxon>Eukaryota</taxon>
        <taxon>Metazoa</taxon>
        <taxon>Ecdysozoa</taxon>
        <taxon>Arthropoda</taxon>
        <taxon>Hexapoda</taxon>
        <taxon>Insecta</taxon>
        <taxon>Pterygota</taxon>
        <taxon>Neoptera</taxon>
        <taxon>Endopterygota</taxon>
        <taxon>Lepidoptera</taxon>
        <taxon>Glossata</taxon>
        <taxon>Ditrysia</taxon>
        <taxon>Papilionoidea</taxon>
        <taxon>Nymphalidae</taxon>
        <taxon>Nymphalinae</taxon>
        <taxon>Euphydryas</taxon>
    </lineage>
</organism>
<evidence type="ECO:0000313" key="3">
    <source>
        <dbReference type="Proteomes" id="UP001153954"/>
    </source>
</evidence>
<feature type="compositionally biased region" description="Basic and acidic residues" evidence="1">
    <location>
        <begin position="615"/>
        <end position="627"/>
    </location>
</feature>
<proteinExistence type="predicted"/>
<protein>
    <submittedName>
        <fullName evidence="2">Uncharacterized protein</fullName>
    </submittedName>
</protein>
<feature type="compositionally biased region" description="Polar residues" evidence="1">
    <location>
        <begin position="434"/>
        <end position="453"/>
    </location>
</feature>
<feature type="region of interest" description="Disordered" evidence="1">
    <location>
        <begin position="317"/>
        <end position="336"/>
    </location>
</feature>
<feature type="compositionally biased region" description="Basic and acidic residues" evidence="1">
    <location>
        <begin position="400"/>
        <end position="415"/>
    </location>
</feature>
<dbReference type="Proteomes" id="UP001153954">
    <property type="component" value="Unassembled WGS sequence"/>
</dbReference>
<evidence type="ECO:0000256" key="1">
    <source>
        <dbReference type="SAM" id="MobiDB-lite"/>
    </source>
</evidence>
<feature type="compositionally biased region" description="Polar residues" evidence="1">
    <location>
        <begin position="579"/>
        <end position="589"/>
    </location>
</feature>
<feature type="compositionally biased region" description="Polar residues" evidence="1">
    <location>
        <begin position="494"/>
        <end position="505"/>
    </location>
</feature>
<feature type="region of interest" description="Disordered" evidence="1">
    <location>
        <begin position="284"/>
        <end position="306"/>
    </location>
</feature>
<feature type="region of interest" description="Disordered" evidence="1">
    <location>
        <begin position="569"/>
        <end position="627"/>
    </location>
</feature>
<accession>A0AAU9TEZ9</accession>
<evidence type="ECO:0000313" key="2">
    <source>
        <dbReference type="EMBL" id="CAH2085660.1"/>
    </source>
</evidence>
<dbReference type="AlphaFoldDB" id="A0AAU9TEZ9"/>
<reference evidence="2" key="1">
    <citation type="submission" date="2022-03" db="EMBL/GenBank/DDBJ databases">
        <authorList>
            <person name="Tunstrom K."/>
        </authorList>
    </citation>
    <scope>NUCLEOTIDE SEQUENCE</scope>
</reference>
<feature type="region of interest" description="Disordered" evidence="1">
    <location>
        <begin position="394"/>
        <end position="470"/>
    </location>
</feature>
<feature type="region of interest" description="Disordered" evidence="1">
    <location>
        <begin position="354"/>
        <end position="374"/>
    </location>
</feature>
<feature type="region of interest" description="Disordered" evidence="1">
    <location>
        <begin position="486"/>
        <end position="517"/>
    </location>
</feature>
<feature type="compositionally biased region" description="Basic and acidic residues" evidence="1">
    <location>
        <begin position="317"/>
        <end position="333"/>
    </location>
</feature>
<gene>
    <name evidence="2" type="ORF">EEDITHA_LOCUS2108</name>
</gene>
<name>A0AAU9TEZ9_EUPED</name>
<sequence length="627" mass="69316">MAAQPPRPPPNNLLFNGPPPSLPRVLLVPSDASKDYAKTDAVFDVVLDQNNDTDNLGEINNVGVPTYDELFSDQAEKHVYEKDPVKDQQCHAFNFLRRARSFDISDMYVISNKNIDDQAFSHRQSEPDLSKYRLYVEAEISVQPLQPPPLVLNNPFYDGSYALASSDLNENIVMLPENYLAFEDSFVPSWEYKPEYILNQEVNPALYYDGLPLIPPNDPWSTYGSTNTEFEYYSPQFVIPTEEGAQYMRLSDYAIPQYMSLPMIEQAPISLSNMNNKESEIANKLSSSSDNLKNPPINANPPASSVGITQLNEEDKMCAKESTVNRDSSKSEESFNADISNDVTSSLAFIPSSKSSQRLCGTDDTSDDTSPCSTDYHEASALDLAQSLDELSCDSTDFSQSRDEPFSEHENRPNEIKPNSSYVDKNECNGPSLLESNKPLTNVSLSQLSSIPFQRQEPTEPSSMPKDFEKNKNVNKINTSTNTETVVASGGHVPSNSVKSTQSASNNNKVLKPVTPVKPVNNVDSAIFTTGIKQHPQPPAVPPSWLTKAPTDNHVKTTTQELPEILIHNTEGETDNHGKSSTLSANHSVIVNKPALEPQPSCSYAPPVPPQPSHLRPDKQPKEVEVS</sequence>
<comment type="caution">
    <text evidence="2">The sequence shown here is derived from an EMBL/GenBank/DDBJ whole genome shotgun (WGS) entry which is preliminary data.</text>
</comment>
<keyword evidence="3" id="KW-1185">Reference proteome</keyword>